<evidence type="ECO:0000313" key="1">
    <source>
        <dbReference type="EMBL" id="RPF29173.1"/>
    </source>
</evidence>
<dbReference type="EMBL" id="RKRA01000001">
    <property type="protein sequence ID" value="RPF29173.1"/>
    <property type="molecule type" value="Genomic_DNA"/>
</dbReference>
<comment type="caution">
    <text evidence="1">The sequence shown here is derived from an EMBL/GenBank/DDBJ whole genome shotgun (WGS) entry which is preliminary data.</text>
</comment>
<proteinExistence type="predicted"/>
<gene>
    <name evidence="1" type="ORF">EDD32_3734</name>
</gene>
<organism evidence="1 2">
    <name type="scientific">Georgenia muralis</name>
    <dbReference type="NCBI Taxonomy" id="154117"/>
    <lineage>
        <taxon>Bacteria</taxon>
        <taxon>Bacillati</taxon>
        <taxon>Actinomycetota</taxon>
        <taxon>Actinomycetes</taxon>
        <taxon>Micrococcales</taxon>
        <taxon>Bogoriellaceae</taxon>
        <taxon>Georgenia</taxon>
    </lineage>
</organism>
<keyword evidence="2" id="KW-1185">Reference proteome</keyword>
<dbReference type="AlphaFoldDB" id="A0A3N4ZAM3"/>
<sequence length="68" mass="7888">MDHSWGYATVMLSSVRHAELIAEAESYRRLQARPRAPRPTGPTGRALRELGTWLRHPVRVEERWTLAH</sequence>
<protein>
    <submittedName>
        <fullName evidence="1">Uncharacterized protein</fullName>
    </submittedName>
</protein>
<reference evidence="1 2" key="1">
    <citation type="submission" date="2018-11" db="EMBL/GenBank/DDBJ databases">
        <title>Sequencing the genomes of 1000 actinobacteria strains.</title>
        <authorList>
            <person name="Klenk H.-P."/>
        </authorList>
    </citation>
    <scope>NUCLEOTIDE SEQUENCE [LARGE SCALE GENOMIC DNA]</scope>
    <source>
        <strain evidence="1 2">DSM 14418</strain>
    </source>
</reference>
<evidence type="ECO:0000313" key="2">
    <source>
        <dbReference type="Proteomes" id="UP000280726"/>
    </source>
</evidence>
<name>A0A3N4ZAM3_9MICO</name>
<accession>A0A3N4ZAM3</accession>
<dbReference type="Proteomes" id="UP000280726">
    <property type="component" value="Unassembled WGS sequence"/>
</dbReference>